<dbReference type="SUPFAM" id="SSF51905">
    <property type="entry name" value="FAD/NAD(P)-binding domain"/>
    <property type="match status" value="1"/>
</dbReference>
<organism evidence="2 3">
    <name type="scientific">Laccaria amethystina LaAM-08-1</name>
    <dbReference type="NCBI Taxonomy" id="1095629"/>
    <lineage>
        <taxon>Eukaryota</taxon>
        <taxon>Fungi</taxon>
        <taxon>Dikarya</taxon>
        <taxon>Basidiomycota</taxon>
        <taxon>Agaricomycotina</taxon>
        <taxon>Agaricomycetes</taxon>
        <taxon>Agaricomycetidae</taxon>
        <taxon>Agaricales</taxon>
        <taxon>Agaricineae</taxon>
        <taxon>Hydnangiaceae</taxon>
        <taxon>Laccaria</taxon>
    </lineage>
</organism>
<accession>A0A0C9Y8E4</accession>
<keyword evidence="1" id="KW-1133">Transmembrane helix</keyword>
<evidence type="ECO:0008006" key="4">
    <source>
        <dbReference type="Google" id="ProtNLM"/>
    </source>
</evidence>
<keyword evidence="1" id="KW-0812">Transmembrane</keyword>
<dbReference type="AlphaFoldDB" id="A0A0C9Y8E4"/>
<dbReference type="PANTHER" id="PTHR42923:SF42">
    <property type="entry name" value="AMINE OXIDASE DOMAIN-CONTAINING PROTEIN"/>
    <property type="match status" value="1"/>
</dbReference>
<dbReference type="STRING" id="1095629.A0A0C9Y8E4"/>
<evidence type="ECO:0000313" key="2">
    <source>
        <dbReference type="EMBL" id="KIK04313.1"/>
    </source>
</evidence>
<dbReference type="InterPro" id="IPR050464">
    <property type="entry name" value="Zeta_carotene_desat/Oxidored"/>
</dbReference>
<evidence type="ECO:0000313" key="3">
    <source>
        <dbReference type="Proteomes" id="UP000054477"/>
    </source>
</evidence>
<dbReference type="Gene3D" id="3.50.50.60">
    <property type="entry name" value="FAD/NAD(P)-binding domain"/>
    <property type="match status" value="1"/>
</dbReference>
<dbReference type="HOGENOM" id="CLU_028123_3_0_1"/>
<dbReference type="GO" id="GO:0016491">
    <property type="term" value="F:oxidoreductase activity"/>
    <property type="evidence" value="ECO:0007669"/>
    <property type="project" value="TreeGrafter"/>
</dbReference>
<name>A0A0C9Y8E4_9AGAR</name>
<reference evidence="2 3" key="1">
    <citation type="submission" date="2014-04" db="EMBL/GenBank/DDBJ databases">
        <authorList>
            <consortium name="DOE Joint Genome Institute"/>
            <person name="Kuo A."/>
            <person name="Kohler A."/>
            <person name="Nagy L.G."/>
            <person name="Floudas D."/>
            <person name="Copeland A."/>
            <person name="Barry K.W."/>
            <person name="Cichocki N."/>
            <person name="Veneault-Fourrey C."/>
            <person name="LaButti K."/>
            <person name="Lindquist E.A."/>
            <person name="Lipzen A."/>
            <person name="Lundell T."/>
            <person name="Morin E."/>
            <person name="Murat C."/>
            <person name="Sun H."/>
            <person name="Tunlid A."/>
            <person name="Henrissat B."/>
            <person name="Grigoriev I.V."/>
            <person name="Hibbett D.S."/>
            <person name="Martin F."/>
            <person name="Nordberg H.P."/>
            <person name="Cantor M.N."/>
            <person name="Hua S.X."/>
        </authorList>
    </citation>
    <scope>NUCLEOTIDE SEQUENCE [LARGE SCALE GENOMIC DNA]</scope>
    <source>
        <strain evidence="2 3">LaAM-08-1</strain>
    </source>
</reference>
<dbReference type="InterPro" id="IPR036188">
    <property type="entry name" value="FAD/NAD-bd_sf"/>
</dbReference>
<proteinExistence type="predicted"/>
<gene>
    <name evidence="2" type="ORF">K443DRAFT_676068</name>
</gene>
<feature type="transmembrane region" description="Helical" evidence="1">
    <location>
        <begin position="158"/>
        <end position="181"/>
    </location>
</feature>
<dbReference type="PANTHER" id="PTHR42923">
    <property type="entry name" value="PROTOPORPHYRINOGEN OXIDASE"/>
    <property type="match status" value="1"/>
</dbReference>
<dbReference type="Pfam" id="PF13450">
    <property type="entry name" value="NAD_binding_8"/>
    <property type="match status" value="1"/>
</dbReference>
<dbReference type="OrthoDB" id="1111734at2759"/>
<dbReference type="Proteomes" id="UP000054477">
    <property type="component" value="Unassembled WGS sequence"/>
</dbReference>
<sequence>MPHTVKVAVIGSGLAGLTAAYLLAKPRVDDPVHFEVHLFERASTIGMGASSVSVPLPNSGDSWSVDVPMRSFQGGYYPQLIALYKSLGVAFRQADFSYSFSLLTPPTKDRGRKITATMIYNGGSGRAGVSMPSILNSQRSKNQSFLPFLLHKTWSTGLFVILTAQLLLCYVITLFYSLPFWRSSKLSAMKFEDWAKNVAPQGMLARWTGMDIAWQDYFQTVLLPLFSAVCTAPEMDIFNHPAEEFLDYIWLTFGTHHYVVVNGVRDVVSHLTANLSHIHLSAPIIGIRPDVQDPRLASIHYADADKTHTLDGFHHIIFATQANTAIPLLSEYAASLPGDARQQRNVLEDLKRCLESFTYRSTIVINHSDERFLPDDARDRRDLNLVCADWVDSEESLIEGERQTSKLCVSPSYTMATHILARPEGYPNHFPGVYQTTNPIISPKKESLLSAASLERAVLTIEGKAALARLSKQEKRRWWQCGVEAESQLGELQGGGRRKDQKIPGIWICGSFAHAGIPLLEGCVISARNVVEQGILQSEGASKLSRLW</sequence>
<protein>
    <recommendedName>
        <fullName evidence="4">Amine oxidase</fullName>
    </recommendedName>
</protein>
<evidence type="ECO:0000256" key="1">
    <source>
        <dbReference type="SAM" id="Phobius"/>
    </source>
</evidence>
<keyword evidence="3" id="KW-1185">Reference proteome</keyword>
<keyword evidence="1" id="KW-0472">Membrane</keyword>
<reference evidence="3" key="2">
    <citation type="submission" date="2015-01" db="EMBL/GenBank/DDBJ databases">
        <title>Evolutionary Origins and Diversification of the Mycorrhizal Mutualists.</title>
        <authorList>
            <consortium name="DOE Joint Genome Institute"/>
            <consortium name="Mycorrhizal Genomics Consortium"/>
            <person name="Kohler A."/>
            <person name="Kuo A."/>
            <person name="Nagy L.G."/>
            <person name="Floudas D."/>
            <person name="Copeland A."/>
            <person name="Barry K.W."/>
            <person name="Cichocki N."/>
            <person name="Veneault-Fourrey C."/>
            <person name="LaButti K."/>
            <person name="Lindquist E.A."/>
            <person name="Lipzen A."/>
            <person name="Lundell T."/>
            <person name="Morin E."/>
            <person name="Murat C."/>
            <person name="Riley R."/>
            <person name="Ohm R."/>
            <person name="Sun H."/>
            <person name="Tunlid A."/>
            <person name="Henrissat B."/>
            <person name="Grigoriev I.V."/>
            <person name="Hibbett D.S."/>
            <person name="Martin F."/>
        </authorList>
    </citation>
    <scope>NUCLEOTIDE SEQUENCE [LARGE SCALE GENOMIC DNA]</scope>
    <source>
        <strain evidence="3">LaAM-08-1</strain>
    </source>
</reference>
<dbReference type="EMBL" id="KN838571">
    <property type="protein sequence ID" value="KIK04313.1"/>
    <property type="molecule type" value="Genomic_DNA"/>
</dbReference>